<accession>A0A150HAH6</accession>
<dbReference type="InterPro" id="IPR019949">
    <property type="entry name" value="CmoO-like"/>
</dbReference>
<dbReference type="GO" id="GO:0005829">
    <property type="term" value="C:cytosol"/>
    <property type="evidence" value="ECO:0007669"/>
    <property type="project" value="TreeGrafter"/>
</dbReference>
<reference evidence="4 5" key="1">
    <citation type="submission" date="2016-01" db="EMBL/GenBank/DDBJ databases">
        <title>Use of Whole Genome Sequencing to ascertain that Brevibacterium massiliense (Roux, Raoult 2009) is a later heterotypic synonym of Brevibacterium ravenspurgense (Mages 2008).</title>
        <authorList>
            <person name="Bernier A.-M."/>
            <person name="Burdz T."/>
            <person name="Huynh C."/>
            <person name="Pachecho A.L."/>
            <person name="Wiebe D."/>
            <person name="Bonner C."/>
            <person name="Bernard K."/>
        </authorList>
    </citation>
    <scope>NUCLEOTIDE SEQUENCE [LARGE SCALE GENOMIC DNA]</scope>
    <source>
        <strain evidence="4 5">CCUG56047</strain>
    </source>
</reference>
<dbReference type="AlphaFoldDB" id="A0A150HAH6"/>
<dbReference type="InterPro" id="IPR011251">
    <property type="entry name" value="Luciferase-like_dom"/>
</dbReference>
<feature type="compositionally biased region" description="Low complexity" evidence="2">
    <location>
        <begin position="8"/>
        <end position="20"/>
    </location>
</feature>
<sequence>MARGQQTPSPASAAHPSPASVSQPRLGDLRELLAAQGCSGIMTESPLKLSILDLVPVRGEQTTSDALRASKSFVEKADALGYTRYWVAEHHNMPAIASSHPAVELMHLGQNTKQIRLGSGGVMLPNHAPYSVAEQFSLLAAVYGDRIDLGIGRAPGTDPFTRMAMWGHLGDGQVVNREGQPVDPVEYFPQHVMDILRLLSPEGLDVELFGDRKHTLRATPKLEVNPAAQVWLLGSSNYSSQLAAALGLPYVFANHFAGRGAQQAMQTYRDQFEASQFGSQPRSFMTANVVVAETEEEAWNLAQPFLYQMANLRVGAPMRSMPTVGRETDEVMSAGHRAVADKLAQTYIIGTPKDAARQLRELAAEGGVDEVMMQAVAGGYPDEDLGTSVARERTLELLAEELF</sequence>
<dbReference type="EC" id="1.14.13.107" evidence="4"/>
<name>A0A150HAH6_9MICO</name>
<dbReference type="PANTHER" id="PTHR30137">
    <property type="entry name" value="LUCIFERASE-LIKE MONOOXYGENASE"/>
    <property type="match status" value="1"/>
</dbReference>
<gene>
    <name evidence="4" type="primary">limB</name>
    <name evidence="4" type="ORF">Bravens_00516</name>
</gene>
<dbReference type="EMBL" id="LQQC01000006">
    <property type="protein sequence ID" value="KXZ59133.1"/>
    <property type="molecule type" value="Genomic_DNA"/>
</dbReference>
<feature type="region of interest" description="Disordered" evidence="2">
    <location>
        <begin position="1"/>
        <end position="23"/>
    </location>
</feature>
<dbReference type="InterPro" id="IPR036661">
    <property type="entry name" value="Luciferase-like_sf"/>
</dbReference>
<dbReference type="NCBIfam" id="TIGR03558">
    <property type="entry name" value="oxido_grp_1"/>
    <property type="match status" value="1"/>
</dbReference>
<evidence type="ECO:0000256" key="2">
    <source>
        <dbReference type="SAM" id="MobiDB-lite"/>
    </source>
</evidence>
<evidence type="ECO:0000256" key="1">
    <source>
        <dbReference type="ARBA" id="ARBA00007789"/>
    </source>
</evidence>
<keyword evidence="4" id="KW-0560">Oxidoreductase</keyword>
<feature type="domain" description="Luciferase-like" evidence="3">
    <location>
        <begin position="49"/>
        <end position="369"/>
    </location>
</feature>
<organism evidence="4 5">
    <name type="scientific">Brevibacterium ravenspurgense</name>
    <dbReference type="NCBI Taxonomy" id="479117"/>
    <lineage>
        <taxon>Bacteria</taxon>
        <taxon>Bacillati</taxon>
        <taxon>Actinomycetota</taxon>
        <taxon>Actinomycetes</taxon>
        <taxon>Micrococcales</taxon>
        <taxon>Brevibacteriaceae</taxon>
        <taxon>Brevibacterium</taxon>
    </lineage>
</organism>
<evidence type="ECO:0000313" key="4">
    <source>
        <dbReference type="EMBL" id="KXZ59133.1"/>
    </source>
</evidence>
<protein>
    <submittedName>
        <fullName evidence="4">Limonene 1,2-monooxygenase</fullName>
        <ecNumber evidence="4">1.14.13.107</ecNumber>
    </submittedName>
</protein>
<dbReference type="Gene3D" id="3.20.20.30">
    <property type="entry name" value="Luciferase-like domain"/>
    <property type="match status" value="1"/>
</dbReference>
<comment type="similarity">
    <text evidence="1">To bacterial alkanal monooxygenase alpha and beta chains.</text>
</comment>
<proteinExistence type="predicted"/>
<comment type="caution">
    <text evidence="4">The sequence shown here is derived from an EMBL/GenBank/DDBJ whole genome shotgun (WGS) entry which is preliminary data.</text>
</comment>
<keyword evidence="5" id="KW-1185">Reference proteome</keyword>
<dbReference type="GO" id="GO:0052601">
    <property type="term" value="F:limonene 1,2-monooxygenase [NAD(P)H) activity"/>
    <property type="evidence" value="ECO:0007669"/>
    <property type="project" value="UniProtKB-EC"/>
</dbReference>
<dbReference type="CDD" id="cd00347">
    <property type="entry name" value="Flavin_utilizing_monoxygenases"/>
    <property type="match status" value="1"/>
</dbReference>
<dbReference type="PANTHER" id="PTHR30137:SF6">
    <property type="entry name" value="LUCIFERASE-LIKE MONOOXYGENASE"/>
    <property type="match status" value="1"/>
</dbReference>
<dbReference type="Proteomes" id="UP000243589">
    <property type="component" value="Unassembled WGS sequence"/>
</dbReference>
<dbReference type="PATRIC" id="fig|479117.4.peg.517"/>
<keyword evidence="4" id="KW-0503">Monooxygenase</keyword>
<dbReference type="SUPFAM" id="SSF51679">
    <property type="entry name" value="Bacterial luciferase-like"/>
    <property type="match status" value="1"/>
</dbReference>
<evidence type="ECO:0000313" key="5">
    <source>
        <dbReference type="Proteomes" id="UP000243589"/>
    </source>
</evidence>
<dbReference type="Pfam" id="PF00296">
    <property type="entry name" value="Bac_luciferase"/>
    <property type="match status" value="1"/>
</dbReference>
<dbReference type="InterPro" id="IPR050766">
    <property type="entry name" value="Bact_Lucif_Oxidored"/>
</dbReference>
<evidence type="ECO:0000259" key="3">
    <source>
        <dbReference type="Pfam" id="PF00296"/>
    </source>
</evidence>